<dbReference type="InterPro" id="IPR052337">
    <property type="entry name" value="SAT4-like"/>
</dbReference>
<comment type="caution">
    <text evidence="9">The sequence shown here is derived from an EMBL/GenBank/DDBJ whole genome shotgun (WGS) entry which is preliminary data.</text>
</comment>
<evidence type="ECO:0000256" key="4">
    <source>
        <dbReference type="ARBA" id="ARBA00023136"/>
    </source>
</evidence>
<evidence type="ECO:0000256" key="1">
    <source>
        <dbReference type="ARBA" id="ARBA00004141"/>
    </source>
</evidence>
<feature type="domain" description="Rhodopsin" evidence="8">
    <location>
        <begin position="23"/>
        <end position="264"/>
    </location>
</feature>
<dbReference type="Proteomes" id="UP000799776">
    <property type="component" value="Unassembled WGS sequence"/>
</dbReference>
<feature type="non-terminal residue" evidence="9">
    <location>
        <position position="294"/>
    </location>
</feature>
<reference evidence="9" key="1">
    <citation type="journal article" date="2020" name="Stud. Mycol.">
        <title>101 Dothideomycetes genomes: a test case for predicting lifestyles and emergence of pathogens.</title>
        <authorList>
            <person name="Haridas S."/>
            <person name="Albert R."/>
            <person name="Binder M."/>
            <person name="Bloem J."/>
            <person name="Labutti K."/>
            <person name="Salamov A."/>
            <person name="Andreopoulos B."/>
            <person name="Baker S."/>
            <person name="Barry K."/>
            <person name="Bills G."/>
            <person name="Bluhm B."/>
            <person name="Cannon C."/>
            <person name="Castanera R."/>
            <person name="Culley D."/>
            <person name="Daum C."/>
            <person name="Ezra D."/>
            <person name="Gonzalez J."/>
            <person name="Henrissat B."/>
            <person name="Kuo A."/>
            <person name="Liang C."/>
            <person name="Lipzen A."/>
            <person name="Lutzoni F."/>
            <person name="Magnuson J."/>
            <person name="Mondo S."/>
            <person name="Nolan M."/>
            <person name="Ohm R."/>
            <person name="Pangilinan J."/>
            <person name="Park H.-J."/>
            <person name="Ramirez L."/>
            <person name="Alfaro M."/>
            <person name="Sun H."/>
            <person name="Tritt A."/>
            <person name="Yoshinaga Y."/>
            <person name="Zwiers L.-H."/>
            <person name="Turgeon B."/>
            <person name="Goodwin S."/>
            <person name="Spatafora J."/>
            <person name="Crous P."/>
            <person name="Grigoriev I."/>
        </authorList>
    </citation>
    <scope>NUCLEOTIDE SEQUENCE</scope>
    <source>
        <strain evidence="9">CBS 121410</strain>
    </source>
</reference>
<feature type="region of interest" description="Disordered" evidence="6">
    <location>
        <begin position="272"/>
        <end position="294"/>
    </location>
</feature>
<evidence type="ECO:0000256" key="7">
    <source>
        <dbReference type="SAM" id="Phobius"/>
    </source>
</evidence>
<evidence type="ECO:0000256" key="3">
    <source>
        <dbReference type="ARBA" id="ARBA00022989"/>
    </source>
</evidence>
<feature type="transmembrane region" description="Helical" evidence="7">
    <location>
        <begin position="6"/>
        <end position="27"/>
    </location>
</feature>
<keyword evidence="2 7" id="KW-0812">Transmembrane</keyword>
<feature type="transmembrane region" description="Helical" evidence="7">
    <location>
        <begin position="118"/>
        <end position="138"/>
    </location>
</feature>
<dbReference type="InterPro" id="IPR049326">
    <property type="entry name" value="Rhodopsin_dom_fungi"/>
</dbReference>
<keyword evidence="3 7" id="KW-1133">Transmembrane helix</keyword>
<dbReference type="Pfam" id="PF20684">
    <property type="entry name" value="Fung_rhodopsin"/>
    <property type="match status" value="1"/>
</dbReference>
<evidence type="ECO:0000256" key="5">
    <source>
        <dbReference type="ARBA" id="ARBA00038359"/>
    </source>
</evidence>
<feature type="transmembrane region" description="Helical" evidence="7">
    <location>
        <begin position="167"/>
        <end position="187"/>
    </location>
</feature>
<feature type="transmembrane region" description="Helical" evidence="7">
    <location>
        <begin position="199"/>
        <end position="219"/>
    </location>
</feature>
<evidence type="ECO:0000256" key="2">
    <source>
        <dbReference type="ARBA" id="ARBA00022692"/>
    </source>
</evidence>
<feature type="transmembrane region" description="Helical" evidence="7">
    <location>
        <begin position="39"/>
        <end position="62"/>
    </location>
</feature>
<keyword evidence="10" id="KW-1185">Reference proteome</keyword>
<sequence>DRSGDVWIVAILFTTLCWISVGLRVWVRAGIIRNFGLDDWLMVAAMCFFQAYLSCQIGGVIYGTGRHHWDNTPQNVVKALRFWWFCELFYILASTTLKISVGVFLLRIAANKRHRLLIRLLIAGCAVFGVTYFFNALFECKPFHIYWTQNPGAKGCVRSDIVVRSMLAASGINAIADWTFGILPIFMVWPLKIPTRAKLWVAAILALAAIGSTATFIRIPYLFTLADTDDFLWSTTDVSIWSTVEPGIGITAGSLATLRPLLQKMIQKFGSGTTNPNSAKDPEASNKSRSQQFR</sequence>
<dbReference type="PANTHER" id="PTHR33048:SF96">
    <property type="entry name" value="INTEGRAL MEMBRANE PROTEIN"/>
    <property type="match status" value="1"/>
</dbReference>
<feature type="non-terminal residue" evidence="9">
    <location>
        <position position="1"/>
    </location>
</feature>
<organism evidence="9 10">
    <name type="scientific">Saccharata proteae CBS 121410</name>
    <dbReference type="NCBI Taxonomy" id="1314787"/>
    <lineage>
        <taxon>Eukaryota</taxon>
        <taxon>Fungi</taxon>
        <taxon>Dikarya</taxon>
        <taxon>Ascomycota</taxon>
        <taxon>Pezizomycotina</taxon>
        <taxon>Dothideomycetes</taxon>
        <taxon>Dothideomycetes incertae sedis</taxon>
        <taxon>Botryosphaeriales</taxon>
        <taxon>Saccharataceae</taxon>
        <taxon>Saccharata</taxon>
    </lineage>
</organism>
<dbReference type="EMBL" id="ML978712">
    <property type="protein sequence ID" value="KAF2090858.1"/>
    <property type="molecule type" value="Genomic_DNA"/>
</dbReference>
<dbReference type="AlphaFoldDB" id="A0A9P4HZQ1"/>
<name>A0A9P4HZQ1_9PEZI</name>
<accession>A0A9P4HZQ1</accession>
<gene>
    <name evidence="9" type="ORF">K490DRAFT_15008</name>
</gene>
<feature type="transmembrane region" description="Helical" evidence="7">
    <location>
        <begin position="82"/>
        <end position="106"/>
    </location>
</feature>
<dbReference type="GO" id="GO:0016020">
    <property type="term" value="C:membrane"/>
    <property type="evidence" value="ECO:0007669"/>
    <property type="project" value="UniProtKB-SubCell"/>
</dbReference>
<keyword evidence="4 7" id="KW-0472">Membrane</keyword>
<comment type="subcellular location">
    <subcellularLocation>
        <location evidence="1">Membrane</location>
        <topology evidence="1">Multi-pass membrane protein</topology>
    </subcellularLocation>
</comment>
<evidence type="ECO:0000313" key="10">
    <source>
        <dbReference type="Proteomes" id="UP000799776"/>
    </source>
</evidence>
<protein>
    <recommendedName>
        <fullName evidence="8">Rhodopsin domain-containing protein</fullName>
    </recommendedName>
</protein>
<feature type="transmembrane region" description="Helical" evidence="7">
    <location>
        <begin position="239"/>
        <end position="258"/>
    </location>
</feature>
<dbReference type="PANTHER" id="PTHR33048">
    <property type="entry name" value="PTH11-LIKE INTEGRAL MEMBRANE PROTEIN (AFU_ORTHOLOGUE AFUA_5G11245)"/>
    <property type="match status" value="1"/>
</dbReference>
<dbReference type="OrthoDB" id="3923077at2759"/>
<proteinExistence type="inferred from homology"/>
<evidence type="ECO:0000256" key="6">
    <source>
        <dbReference type="SAM" id="MobiDB-lite"/>
    </source>
</evidence>
<comment type="similarity">
    <text evidence="5">Belongs to the SAT4 family.</text>
</comment>
<evidence type="ECO:0000313" key="9">
    <source>
        <dbReference type="EMBL" id="KAF2090858.1"/>
    </source>
</evidence>
<evidence type="ECO:0000259" key="8">
    <source>
        <dbReference type="Pfam" id="PF20684"/>
    </source>
</evidence>